<dbReference type="EMBL" id="VKHT01000425">
    <property type="protein sequence ID" value="MBB0245214.1"/>
    <property type="molecule type" value="Genomic_DNA"/>
</dbReference>
<keyword evidence="1" id="KW-0808">Transferase</keyword>
<dbReference type="Proteomes" id="UP000538929">
    <property type="component" value="Unassembled WGS sequence"/>
</dbReference>
<comment type="caution">
    <text evidence="1">The sequence shown here is derived from an EMBL/GenBank/DDBJ whole genome shotgun (WGS) entry which is preliminary data.</text>
</comment>
<dbReference type="AlphaFoldDB" id="A0A7W3Y1Z3"/>
<gene>
    <name evidence="1" type="ORF">FNQ90_14150</name>
</gene>
<proteinExistence type="predicted"/>
<dbReference type="GO" id="GO:0032259">
    <property type="term" value="P:methylation"/>
    <property type="evidence" value="ECO:0007669"/>
    <property type="project" value="UniProtKB-KW"/>
</dbReference>
<dbReference type="RefSeq" id="WP_182606733.1">
    <property type="nucleotide sequence ID" value="NZ_VKHT01000425.1"/>
</dbReference>
<evidence type="ECO:0000313" key="2">
    <source>
        <dbReference type="Proteomes" id="UP000538929"/>
    </source>
</evidence>
<keyword evidence="2" id="KW-1185">Reference proteome</keyword>
<organism evidence="1 2">
    <name type="scientific">Streptomyces alkaliphilus</name>
    <dbReference type="NCBI Taxonomy" id="1472722"/>
    <lineage>
        <taxon>Bacteria</taxon>
        <taxon>Bacillati</taxon>
        <taxon>Actinomycetota</taxon>
        <taxon>Actinomycetes</taxon>
        <taxon>Kitasatosporales</taxon>
        <taxon>Streptomycetaceae</taxon>
        <taxon>Streptomyces</taxon>
    </lineage>
</organism>
<accession>A0A7W3Y1Z3</accession>
<dbReference type="GO" id="GO:0008168">
    <property type="term" value="F:methyltransferase activity"/>
    <property type="evidence" value="ECO:0007669"/>
    <property type="project" value="UniProtKB-KW"/>
</dbReference>
<dbReference type="Gene3D" id="3.40.50.150">
    <property type="entry name" value="Vaccinia Virus protein VP39"/>
    <property type="match status" value="1"/>
</dbReference>
<keyword evidence="1" id="KW-0489">Methyltransferase</keyword>
<protein>
    <submittedName>
        <fullName evidence="1">DNA cytosine methyltransferase</fullName>
    </submittedName>
</protein>
<dbReference type="SUPFAM" id="SSF53335">
    <property type="entry name" value="S-adenosyl-L-methionine-dependent methyltransferases"/>
    <property type="match status" value="1"/>
</dbReference>
<reference evidence="2" key="1">
    <citation type="submission" date="2019-10" db="EMBL/GenBank/DDBJ databases">
        <title>Streptomyces sp. nov., a novel actinobacterium isolated from alkaline environment.</title>
        <authorList>
            <person name="Golinska P."/>
        </authorList>
    </citation>
    <scope>NUCLEOTIDE SEQUENCE [LARGE SCALE GENOMIC DNA]</scope>
    <source>
        <strain evidence="2">DSM 42118</strain>
    </source>
</reference>
<name>A0A7W3Y1Z3_9ACTN</name>
<dbReference type="InterPro" id="IPR029063">
    <property type="entry name" value="SAM-dependent_MTases_sf"/>
</dbReference>
<evidence type="ECO:0000313" key="1">
    <source>
        <dbReference type="EMBL" id="MBB0245214.1"/>
    </source>
</evidence>
<sequence>MIRRRVLDLCCGAGGAGRGYAEAGYEVTGVDIRPQPNYPYRFVLADAIDHLADLIAGGGIERYDLVHSSWPCIRYARVTAWRGRPDSHPDLLPRGRELLERCGRPWVMENVPEAPIRPDYLLCGSMFGLNIRRHRAFETSWRGGGELLPPCWHHPRLLPFAHKKERAYADAMGCTWMTNTEGRQTIPPAYTRWIGHRAIDHTMTVGTP</sequence>